<dbReference type="PIRSF" id="PIRSF006816">
    <property type="entry name" value="Cyc3_hyd_g"/>
    <property type="match status" value="1"/>
</dbReference>
<dbReference type="InterPro" id="IPR001433">
    <property type="entry name" value="OxRdtase_FAD/NAD-bd"/>
</dbReference>
<evidence type="ECO:0000259" key="3">
    <source>
        <dbReference type="PROSITE" id="PS51384"/>
    </source>
</evidence>
<proteinExistence type="predicted"/>
<dbReference type="InterPro" id="IPR019480">
    <property type="entry name" value="Dihydroorotate_DH_Fe-S-bd"/>
</dbReference>
<dbReference type="EMBL" id="FWDO01000004">
    <property type="protein sequence ID" value="SLM17764.1"/>
    <property type="molecule type" value="Genomic_DNA"/>
</dbReference>
<gene>
    <name evidence="4" type="primary">sudB</name>
    <name evidence="4" type="ORF">SPIRO4BDMA_40333</name>
</gene>
<dbReference type="GO" id="GO:0006221">
    <property type="term" value="P:pyrimidine nucleotide biosynthetic process"/>
    <property type="evidence" value="ECO:0007669"/>
    <property type="project" value="InterPro"/>
</dbReference>
<name>A0A3P3XNF9_9SPIR</name>
<evidence type="ECO:0000256" key="2">
    <source>
        <dbReference type="PIRSR" id="PIRSR006816-2"/>
    </source>
</evidence>
<dbReference type="Pfam" id="PF00175">
    <property type="entry name" value="NAD_binding_1"/>
    <property type="match status" value="1"/>
</dbReference>
<feature type="binding site" evidence="1">
    <location>
        <begin position="66"/>
        <end position="68"/>
    </location>
    <ligand>
        <name>FAD</name>
        <dbReference type="ChEBI" id="CHEBI:57692"/>
    </ligand>
</feature>
<dbReference type="CDD" id="cd06219">
    <property type="entry name" value="DHOD_e_trans_like1"/>
    <property type="match status" value="1"/>
</dbReference>
<keyword evidence="2" id="KW-0408">Iron</keyword>
<dbReference type="EC" id="1.8.1.19" evidence="4"/>
<dbReference type="NCBIfam" id="NF004862">
    <property type="entry name" value="PRK06222.1"/>
    <property type="match status" value="1"/>
</dbReference>
<dbReference type="Gene3D" id="2.40.30.10">
    <property type="entry name" value="Translation factors"/>
    <property type="match status" value="1"/>
</dbReference>
<dbReference type="GO" id="GO:0004324">
    <property type="term" value="F:ferredoxin-NADP+ reductase activity"/>
    <property type="evidence" value="ECO:0007669"/>
    <property type="project" value="UniProtKB-EC"/>
</dbReference>
<feature type="binding site" evidence="2">
    <location>
        <position position="225"/>
    </location>
    <ligand>
        <name>[2Fe-2S] cluster</name>
        <dbReference type="ChEBI" id="CHEBI:190135"/>
    </ligand>
</feature>
<keyword evidence="4" id="KW-0560">Oxidoreductase</keyword>
<evidence type="ECO:0000313" key="4">
    <source>
        <dbReference type="EMBL" id="SLM17764.1"/>
    </source>
</evidence>
<evidence type="ECO:0000256" key="1">
    <source>
        <dbReference type="PIRSR" id="PIRSR006816-1"/>
    </source>
</evidence>
<comment type="cofactor">
    <cofactor evidence="1">
        <name>FAD</name>
        <dbReference type="ChEBI" id="CHEBI:57692"/>
    </cofactor>
    <text evidence="1">Binds 1 FAD per subunit.</text>
</comment>
<dbReference type="InterPro" id="IPR017938">
    <property type="entry name" value="Riboflavin_synthase-like_b-brl"/>
</dbReference>
<dbReference type="Pfam" id="PF10418">
    <property type="entry name" value="DHODB_Fe-S_bind"/>
    <property type="match status" value="1"/>
</dbReference>
<dbReference type="InterPro" id="IPR017927">
    <property type="entry name" value="FAD-bd_FR_type"/>
</dbReference>
<keyword evidence="2" id="KW-0001">2Fe-2S</keyword>
<feature type="binding site" evidence="2">
    <location>
        <position position="240"/>
    </location>
    <ligand>
        <name>[2Fe-2S] cluster</name>
        <dbReference type="ChEBI" id="CHEBI:190135"/>
    </ligand>
</feature>
<dbReference type="InterPro" id="IPR039261">
    <property type="entry name" value="FNR_nucleotide-bd"/>
</dbReference>
<accession>A0A3P3XNF9</accession>
<feature type="binding site" evidence="2">
    <location>
        <position position="228"/>
    </location>
    <ligand>
        <name>[2Fe-2S] cluster</name>
        <dbReference type="ChEBI" id="CHEBI:190135"/>
    </ligand>
</feature>
<dbReference type="GO" id="GO:0051537">
    <property type="term" value="F:2 iron, 2 sulfur cluster binding"/>
    <property type="evidence" value="ECO:0007669"/>
    <property type="project" value="UniProtKB-KW"/>
</dbReference>
<dbReference type="GO" id="GO:0046872">
    <property type="term" value="F:metal ion binding"/>
    <property type="evidence" value="ECO:0007669"/>
    <property type="project" value="UniProtKB-KW"/>
</dbReference>
<keyword evidence="2" id="KW-0411">Iron-sulfur</keyword>
<dbReference type="PROSITE" id="PS51384">
    <property type="entry name" value="FAD_FR"/>
    <property type="match status" value="1"/>
</dbReference>
<reference evidence="4" key="1">
    <citation type="submission" date="2017-02" db="EMBL/GenBank/DDBJ databases">
        <authorList>
            <person name="Regsiter A."/>
            <person name="William W."/>
        </authorList>
    </citation>
    <scope>NUCLEOTIDE SEQUENCE</scope>
    <source>
        <strain evidence="4">BdmA 4</strain>
    </source>
</reference>
<keyword evidence="1" id="KW-0274">FAD</keyword>
<dbReference type="InterPro" id="IPR012165">
    <property type="entry name" value="Cyt_c3_hydrogenase_gsu"/>
</dbReference>
<dbReference type="SUPFAM" id="SSF52343">
    <property type="entry name" value="Ferredoxin reductase-like, C-terminal NADP-linked domain"/>
    <property type="match status" value="1"/>
</dbReference>
<dbReference type="PANTHER" id="PTHR43513:SF3">
    <property type="entry name" value="DIHYDROOROTATE DEHYDROGENASE B (NAD(+)), ELECTRON TRANSFER SUBUNIT-RELATED"/>
    <property type="match status" value="1"/>
</dbReference>
<keyword evidence="1" id="KW-0285">Flavoprotein</keyword>
<organism evidence="4">
    <name type="scientific">uncultured spirochete</name>
    <dbReference type="NCBI Taxonomy" id="156406"/>
    <lineage>
        <taxon>Bacteria</taxon>
        <taxon>Pseudomonadati</taxon>
        <taxon>Spirochaetota</taxon>
        <taxon>Spirochaetia</taxon>
        <taxon>Spirochaetales</taxon>
        <taxon>environmental samples</taxon>
    </lineage>
</organism>
<dbReference type="Gene3D" id="3.40.50.80">
    <property type="entry name" value="Nucleotide-binding domain of ferredoxin-NADP reductase (FNR) module"/>
    <property type="match status" value="1"/>
</dbReference>
<dbReference type="InterPro" id="IPR050353">
    <property type="entry name" value="PyrK_electron_transfer"/>
</dbReference>
<dbReference type="EC" id="1.18.1.2" evidence="4"/>
<sequence length="299" mass="32363">MHGTHKIVSKSQLSEEVFRIEVQAPLVAQERKAGQFVIVMYDEDFSERIPLTIADADPVRGTVTLIFQTVGASTHKLALKNPGDSIVLLGPLGNPTHIERFGWAVCVGGGIGLAPLHPIAKALKEAGNRVTVISGARTKDLLIMQDELAAIADEHIVVTDDGSFGRKALVTEPLKELCMQSPPPDIVVTIGPPIMMKFCAETTRPYGIKTLASLNTIMLDGTGMCGGCRVSIGGTTKFVCVDGPEFDAHLVDWDGMLMRLGTYKEIEKEAHDRCHLEMRIEELEAQGDGARAPEKEPAK</sequence>
<dbReference type="AlphaFoldDB" id="A0A3P3XNF9"/>
<protein>
    <submittedName>
        <fullName evidence="4">Sulfide dehydrogenase subunit beta</fullName>
        <ecNumber evidence="4">1.18.1.2</ecNumber>
        <ecNumber evidence="4">1.8.1.19</ecNumber>
    </submittedName>
</protein>
<dbReference type="SUPFAM" id="SSF63380">
    <property type="entry name" value="Riboflavin synthase domain-like"/>
    <property type="match status" value="1"/>
</dbReference>
<keyword evidence="2" id="KW-0479">Metal-binding</keyword>
<comment type="cofactor">
    <cofactor evidence="2">
        <name>[2Fe-2S] cluster</name>
        <dbReference type="ChEBI" id="CHEBI:190135"/>
    </cofactor>
    <text evidence="2">Binds 1 [2Fe-2S] cluster per subunit.</text>
</comment>
<dbReference type="GO" id="GO:0050660">
    <property type="term" value="F:flavin adenine dinucleotide binding"/>
    <property type="evidence" value="ECO:0007669"/>
    <property type="project" value="InterPro"/>
</dbReference>
<dbReference type="PANTHER" id="PTHR43513">
    <property type="entry name" value="DIHYDROOROTATE DEHYDROGENASE B (NAD(+)), ELECTRON TRANSFER SUBUNIT"/>
    <property type="match status" value="1"/>
</dbReference>
<feature type="domain" description="FAD-binding FR-type" evidence="3">
    <location>
        <begin position="1"/>
        <end position="98"/>
    </location>
</feature>